<dbReference type="EMBL" id="FMUX01000026">
    <property type="protein sequence ID" value="SCY84735.1"/>
    <property type="molecule type" value="Genomic_DNA"/>
</dbReference>
<evidence type="ECO:0000313" key="8">
    <source>
        <dbReference type="Proteomes" id="UP000198870"/>
    </source>
</evidence>
<dbReference type="InterPro" id="IPR001670">
    <property type="entry name" value="ADH_Fe/GldA"/>
</dbReference>
<dbReference type="PROSITE" id="PS00913">
    <property type="entry name" value="ADH_IRON_1"/>
    <property type="match status" value="1"/>
</dbReference>
<evidence type="ECO:0000256" key="2">
    <source>
        <dbReference type="ARBA" id="ARBA00007358"/>
    </source>
</evidence>
<dbReference type="FunFam" id="3.40.50.1970:FF:000003">
    <property type="entry name" value="Alcohol dehydrogenase, iron-containing"/>
    <property type="match status" value="1"/>
</dbReference>
<comment type="cofactor">
    <cofactor evidence="1">
        <name>Fe cation</name>
        <dbReference type="ChEBI" id="CHEBI:24875"/>
    </cofactor>
</comment>
<keyword evidence="3" id="KW-0560">Oxidoreductase</keyword>
<dbReference type="Proteomes" id="UP000198870">
    <property type="component" value="Unassembled WGS sequence"/>
</dbReference>
<dbReference type="GO" id="GO:0046872">
    <property type="term" value="F:metal ion binding"/>
    <property type="evidence" value="ECO:0007669"/>
    <property type="project" value="InterPro"/>
</dbReference>
<feature type="domain" description="Fe-containing alcohol dehydrogenase-like C-terminal" evidence="6">
    <location>
        <begin position="192"/>
        <end position="402"/>
    </location>
</feature>
<dbReference type="AlphaFoldDB" id="A0A1G5J8Q6"/>
<dbReference type="OrthoDB" id="9778433at2"/>
<evidence type="ECO:0000256" key="4">
    <source>
        <dbReference type="ARBA" id="ARBA00023027"/>
    </source>
</evidence>
<feature type="domain" description="Alcohol dehydrogenase iron-type/glycerol dehydrogenase GldA" evidence="5">
    <location>
        <begin position="14"/>
        <end position="180"/>
    </location>
</feature>
<dbReference type="RefSeq" id="WP_092215088.1">
    <property type="nucleotide sequence ID" value="NZ_FMUX01000026.1"/>
</dbReference>
<dbReference type="InterPro" id="IPR018211">
    <property type="entry name" value="ADH_Fe_CS"/>
</dbReference>
<dbReference type="CDD" id="cd14865">
    <property type="entry name" value="Fe-ADH-like"/>
    <property type="match status" value="1"/>
</dbReference>
<protein>
    <submittedName>
        <fullName evidence="7">Alcohol dehydrogenase</fullName>
    </submittedName>
</protein>
<dbReference type="SUPFAM" id="SSF56796">
    <property type="entry name" value="Dehydroquinate synthase-like"/>
    <property type="match status" value="1"/>
</dbReference>
<proteinExistence type="inferred from homology"/>
<keyword evidence="8" id="KW-1185">Reference proteome</keyword>
<dbReference type="Gene3D" id="3.40.50.1970">
    <property type="match status" value="1"/>
</dbReference>
<dbReference type="GO" id="GO:0004022">
    <property type="term" value="F:alcohol dehydrogenase (NAD+) activity"/>
    <property type="evidence" value="ECO:0007669"/>
    <property type="project" value="TreeGrafter"/>
</dbReference>
<evidence type="ECO:0000313" key="7">
    <source>
        <dbReference type="EMBL" id="SCY84735.1"/>
    </source>
</evidence>
<accession>A0A1G5J8Q6</accession>
<organism evidence="7 8">
    <name type="scientific">Desulfoluna spongiiphila</name>
    <dbReference type="NCBI Taxonomy" id="419481"/>
    <lineage>
        <taxon>Bacteria</taxon>
        <taxon>Pseudomonadati</taxon>
        <taxon>Thermodesulfobacteriota</taxon>
        <taxon>Desulfobacteria</taxon>
        <taxon>Desulfobacterales</taxon>
        <taxon>Desulfolunaceae</taxon>
        <taxon>Desulfoluna</taxon>
    </lineage>
</organism>
<dbReference type="InterPro" id="IPR039697">
    <property type="entry name" value="Alcohol_dehydrogenase_Fe"/>
</dbReference>
<dbReference type="Gene3D" id="1.20.1090.10">
    <property type="entry name" value="Dehydroquinate synthase-like - alpha domain"/>
    <property type="match status" value="1"/>
</dbReference>
<dbReference type="STRING" id="419481.SAMN05216233_12645"/>
<keyword evidence="4" id="KW-0520">NAD</keyword>
<dbReference type="PROSITE" id="PS00060">
    <property type="entry name" value="ADH_IRON_2"/>
    <property type="match status" value="1"/>
</dbReference>
<evidence type="ECO:0000259" key="5">
    <source>
        <dbReference type="Pfam" id="PF00465"/>
    </source>
</evidence>
<reference evidence="7 8" key="1">
    <citation type="submission" date="2016-10" db="EMBL/GenBank/DDBJ databases">
        <authorList>
            <person name="de Groot N.N."/>
        </authorList>
    </citation>
    <scope>NUCLEOTIDE SEQUENCE [LARGE SCALE GENOMIC DNA]</scope>
    <source>
        <strain evidence="7 8">AA1</strain>
    </source>
</reference>
<gene>
    <name evidence="7" type="ORF">SAMN05216233_12645</name>
</gene>
<evidence type="ECO:0000256" key="3">
    <source>
        <dbReference type="ARBA" id="ARBA00023002"/>
    </source>
</evidence>
<sequence length="415" mass="43869">MYNPGYYEFFCGVKTVAGHQALERIPALLEGLGASKPMIVTDKGVAAVGLVAIVEEALASGMPAVAVEDDVPVDSDVDTVHRIASVYRSAGCDAIIAVGGGSVMDTAKGVNIMVSEEAENLLDFSGAGVLKRPLKPLVAVPTTAGTGSEVTLVAVINDPSVNRKLLFTSHFLLPDIAVLDSRMTLTLPPHLTAATAMDAMTHAIEAYTCLSKNPISDAFAMEAVSLISRNLMDVVKHPEDQQGRLALATAANLAGIAFSNSMVGMVHTLGHSVGGVCHVAHGTCMSILLPYGLEYNMHKNGQWTGELLYAIAGDAVYAATPVDKRAEKTVACIREFNQALYDATGGRHSRFFKEVTDRDGNPAVTREHLPAIARTALGDGSIFYNPEEVDYDDALMVMEAAWAGDPLDLGLVKTA</sequence>
<name>A0A1G5J8Q6_9BACT</name>
<dbReference type="Pfam" id="PF00465">
    <property type="entry name" value="Fe-ADH"/>
    <property type="match status" value="1"/>
</dbReference>
<dbReference type="InterPro" id="IPR056798">
    <property type="entry name" value="ADH_Fe_C"/>
</dbReference>
<dbReference type="Pfam" id="PF25137">
    <property type="entry name" value="ADH_Fe_C"/>
    <property type="match status" value="1"/>
</dbReference>
<evidence type="ECO:0000256" key="1">
    <source>
        <dbReference type="ARBA" id="ARBA00001962"/>
    </source>
</evidence>
<evidence type="ECO:0000259" key="6">
    <source>
        <dbReference type="Pfam" id="PF25137"/>
    </source>
</evidence>
<dbReference type="PANTHER" id="PTHR11496:SF102">
    <property type="entry name" value="ALCOHOL DEHYDROGENASE 4"/>
    <property type="match status" value="1"/>
</dbReference>
<comment type="similarity">
    <text evidence="2">Belongs to the iron-containing alcohol dehydrogenase family.</text>
</comment>
<dbReference type="PANTHER" id="PTHR11496">
    <property type="entry name" value="ALCOHOL DEHYDROGENASE"/>
    <property type="match status" value="1"/>
</dbReference>